<keyword evidence="6" id="KW-0406">Ion transport</keyword>
<feature type="region of interest" description="Disordered" evidence="8">
    <location>
        <begin position="349"/>
        <end position="385"/>
    </location>
</feature>
<dbReference type="PANTHER" id="PTHR31503:SF22">
    <property type="entry name" value="VACUOLAR CALCIUM ION TRANSPORTER"/>
    <property type="match status" value="1"/>
</dbReference>
<feature type="transmembrane region" description="Helical" evidence="9">
    <location>
        <begin position="240"/>
        <end position="266"/>
    </location>
</feature>
<proteinExistence type="inferred from homology"/>
<feature type="region of interest" description="Disordered" evidence="8">
    <location>
        <begin position="18"/>
        <end position="66"/>
    </location>
</feature>
<feature type="compositionally biased region" description="Polar residues" evidence="8">
    <location>
        <begin position="46"/>
        <end position="55"/>
    </location>
</feature>
<gene>
    <name evidence="11" type="primary">VCX1</name>
    <name evidence="11" type="ORF">FIM1_4087</name>
</gene>
<evidence type="ECO:0000256" key="9">
    <source>
        <dbReference type="SAM" id="Phobius"/>
    </source>
</evidence>
<evidence type="ECO:0000259" key="10">
    <source>
        <dbReference type="Pfam" id="PF01699"/>
    </source>
</evidence>
<dbReference type="Gene3D" id="1.20.1420.30">
    <property type="entry name" value="NCX, central ion-binding region"/>
    <property type="match status" value="1"/>
</dbReference>
<keyword evidence="4 9" id="KW-0812">Transmembrane</keyword>
<evidence type="ECO:0000256" key="6">
    <source>
        <dbReference type="ARBA" id="ARBA00023065"/>
    </source>
</evidence>
<sequence>MNEAEELKSLASGLSEASIIQRPHLEDDKEEIDPNDNGNGKHHITISPTNTTGNCVPSRRSPMRTLTTPGKYQQELALPERYLERKPTVEVEAKGFYYFVSFMKQLRITLFDGTLNKLDAFYTNMWSWPVFRNMMTFYQEHKDTKGLGTCLQVLRCCVETRTLVFLFLFPAGIVCYKQDKDVGSVICNLLALMYFAKLLSNATEYASEHFGPVFGALLNATFGNLVELVISGTTVSKDDAVLTITSLIGSVLSNNMLVCGTCFFFGGLDGMQMHAKNAIANHMLFLSCITLALSLTSVIAVIDSGKSLKFKENTSQIGATLIFVCYIVYLIASANQEFKTLSNEKSKEEERLLADTESSASDSQLQSLHTAEPGEEEEEEEETKNLPPKLVCFITLAIATAGLGPTGNFFVESLKRLTDDKPISKVFIGLIVLPLAGSLPEHISSLIAAYHGGMDLSVSLAVGSSNQILGMVLPIIQFISSRYPKTGFTLYFEPYVAGYLFVSTFVCCFTLIHGLLFSVNVLHGTLLLVTYGIIVYLTFAN</sequence>
<keyword evidence="5 9" id="KW-1133">Transmembrane helix</keyword>
<feature type="transmembrane region" description="Helical" evidence="9">
    <location>
        <begin position="456"/>
        <end position="476"/>
    </location>
</feature>
<dbReference type="InterPro" id="IPR004837">
    <property type="entry name" value="NaCa_Exmemb"/>
</dbReference>
<dbReference type="InterPro" id="IPR004713">
    <property type="entry name" value="CaH_exchang"/>
</dbReference>
<feature type="transmembrane region" description="Helical" evidence="9">
    <location>
        <begin position="426"/>
        <end position="450"/>
    </location>
</feature>
<dbReference type="EMBL" id="CP015059">
    <property type="protein sequence ID" value="QGN17355.1"/>
    <property type="molecule type" value="Genomic_DNA"/>
</dbReference>
<feature type="transmembrane region" description="Helical" evidence="9">
    <location>
        <begin position="278"/>
        <end position="302"/>
    </location>
</feature>
<keyword evidence="12" id="KW-1185">Reference proteome</keyword>
<evidence type="ECO:0000313" key="11">
    <source>
        <dbReference type="EMBL" id="QGN17355.1"/>
    </source>
</evidence>
<evidence type="ECO:0000256" key="7">
    <source>
        <dbReference type="ARBA" id="ARBA00023136"/>
    </source>
</evidence>
<dbReference type="Pfam" id="PF01699">
    <property type="entry name" value="Na_Ca_ex"/>
    <property type="match status" value="2"/>
</dbReference>
<evidence type="ECO:0000256" key="3">
    <source>
        <dbReference type="ARBA" id="ARBA00022448"/>
    </source>
</evidence>
<evidence type="ECO:0000256" key="8">
    <source>
        <dbReference type="SAM" id="MobiDB-lite"/>
    </source>
</evidence>
<accession>A0ABX6EYE1</accession>
<comment type="subcellular location">
    <subcellularLocation>
        <location evidence="1">Endomembrane system</location>
        <topology evidence="1">Multi-pass membrane protein</topology>
    </subcellularLocation>
</comment>
<evidence type="ECO:0000256" key="1">
    <source>
        <dbReference type="ARBA" id="ARBA00004127"/>
    </source>
</evidence>
<comment type="similarity">
    <text evidence="2">Belongs to the Ca(2+):cation antiporter (CaCA) (TC 2.A.19) family.</text>
</comment>
<feature type="compositionally biased region" description="Acidic residues" evidence="8">
    <location>
        <begin position="373"/>
        <end position="382"/>
    </location>
</feature>
<keyword evidence="7 9" id="KW-0472">Membrane</keyword>
<protein>
    <submittedName>
        <fullName evidence="11">Vacuolar calcium ion transporter</fullName>
    </submittedName>
</protein>
<feature type="transmembrane region" description="Helical" evidence="9">
    <location>
        <begin position="521"/>
        <end position="539"/>
    </location>
</feature>
<keyword evidence="3" id="KW-0813">Transport</keyword>
<feature type="compositionally biased region" description="Polar residues" evidence="8">
    <location>
        <begin position="356"/>
        <end position="369"/>
    </location>
</feature>
<evidence type="ECO:0000256" key="4">
    <source>
        <dbReference type="ARBA" id="ARBA00022692"/>
    </source>
</evidence>
<dbReference type="PANTHER" id="PTHR31503">
    <property type="entry name" value="VACUOLAR CALCIUM ION TRANSPORTER"/>
    <property type="match status" value="1"/>
</dbReference>
<evidence type="ECO:0000256" key="2">
    <source>
        <dbReference type="ARBA" id="ARBA00008170"/>
    </source>
</evidence>
<reference evidence="11 12" key="1">
    <citation type="submission" date="2016-03" db="EMBL/GenBank/DDBJ databases">
        <title>How can Kluyveromyces marxianus grow so fast - potential evolutionary course in Saccharomyces Complex revealed by comparative genomics.</title>
        <authorList>
            <person name="Mo W."/>
            <person name="Lu W."/>
            <person name="Yang X."/>
            <person name="Qi J."/>
            <person name="Lv H."/>
        </authorList>
    </citation>
    <scope>NUCLEOTIDE SEQUENCE [LARGE SCALE GENOMIC DNA]</scope>
    <source>
        <strain evidence="11 12">FIM1</strain>
    </source>
</reference>
<organism evidence="11 12">
    <name type="scientific">Kluyveromyces marxianus</name>
    <name type="common">Yeast</name>
    <name type="synonym">Candida kefyr</name>
    <dbReference type="NCBI Taxonomy" id="4911"/>
    <lineage>
        <taxon>Eukaryota</taxon>
        <taxon>Fungi</taxon>
        <taxon>Dikarya</taxon>
        <taxon>Ascomycota</taxon>
        <taxon>Saccharomycotina</taxon>
        <taxon>Saccharomycetes</taxon>
        <taxon>Saccharomycetales</taxon>
        <taxon>Saccharomycetaceae</taxon>
        <taxon>Kluyveromyces</taxon>
    </lineage>
</organism>
<feature type="domain" description="Sodium/calcium exchanger membrane region" evidence="10">
    <location>
        <begin position="393"/>
        <end position="539"/>
    </location>
</feature>
<feature type="domain" description="Sodium/calcium exchanger membrane region" evidence="10">
    <location>
        <begin position="183"/>
        <end position="332"/>
    </location>
</feature>
<name>A0ABX6EYE1_KLUMA</name>
<reference evidence="11 12" key="2">
    <citation type="submission" date="2019-11" db="EMBL/GenBank/DDBJ databases">
        <authorList>
            <person name="Lu H."/>
        </authorList>
    </citation>
    <scope>NUCLEOTIDE SEQUENCE [LARGE SCALE GENOMIC DNA]</scope>
    <source>
        <strain evidence="11 12">FIM1</strain>
    </source>
</reference>
<evidence type="ECO:0000313" key="12">
    <source>
        <dbReference type="Proteomes" id="UP000422736"/>
    </source>
</evidence>
<feature type="transmembrane region" description="Helical" evidence="9">
    <location>
        <begin position="314"/>
        <end position="332"/>
    </location>
</feature>
<evidence type="ECO:0000256" key="5">
    <source>
        <dbReference type="ARBA" id="ARBA00022989"/>
    </source>
</evidence>
<dbReference type="InterPro" id="IPR044880">
    <property type="entry name" value="NCX_ion-bd_dom_sf"/>
</dbReference>
<dbReference type="Proteomes" id="UP000422736">
    <property type="component" value="Chromosome 6"/>
</dbReference>
<feature type="transmembrane region" description="Helical" evidence="9">
    <location>
        <begin position="496"/>
        <end position="515"/>
    </location>
</feature>